<dbReference type="Proteomes" id="UP000216797">
    <property type="component" value="Unassembled WGS sequence"/>
</dbReference>
<reference evidence="2 3" key="1">
    <citation type="submission" date="2015-08" db="EMBL/GenBank/DDBJ databases">
        <title>Enterococcus genome sequence.</title>
        <authorList>
            <person name="Acedo J.Z."/>
            <person name="Vederas J.C."/>
        </authorList>
    </citation>
    <scope>NUCLEOTIDE SEQUENCE [LARGE SCALE GENOMIC DNA]</scope>
    <source>
        <strain evidence="2 3">49</strain>
    </source>
</reference>
<gene>
    <name evidence="2" type="ORF">AKL21_05485</name>
</gene>
<keyword evidence="3" id="KW-1185">Reference proteome</keyword>
<accession>A0A267HQS2</accession>
<keyword evidence="1" id="KW-0472">Membrane</keyword>
<dbReference type="AlphaFoldDB" id="A0A267HQS2"/>
<organism evidence="2 3">
    <name type="scientific">Enterococcus canintestini</name>
    <dbReference type="NCBI Taxonomy" id="317010"/>
    <lineage>
        <taxon>Bacteria</taxon>
        <taxon>Bacillati</taxon>
        <taxon>Bacillota</taxon>
        <taxon>Bacilli</taxon>
        <taxon>Lactobacillales</taxon>
        <taxon>Enterococcaceae</taxon>
        <taxon>Enterococcus</taxon>
    </lineage>
</organism>
<feature type="transmembrane region" description="Helical" evidence="1">
    <location>
        <begin position="31"/>
        <end position="52"/>
    </location>
</feature>
<sequence>MVVASLLSVYGVVGGNFIELVLNNLDRVFDLPAFALVIGVVGLTLMSFVRLVKVNQEEIK</sequence>
<evidence type="ECO:0000313" key="3">
    <source>
        <dbReference type="Proteomes" id="UP000216797"/>
    </source>
</evidence>
<keyword evidence="1" id="KW-1133">Transmembrane helix</keyword>
<name>A0A267HQS2_9ENTE</name>
<proteinExistence type="predicted"/>
<keyword evidence="1" id="KW-0812">Transmembrane</keyword>
<evidence type="ECO:0000313" key="2">
    <source>
        <dbReference type="EMBL" id="PAB00711.1"/>
    </source>
</evidence>
<dbReference type="EMBL" id="LHUG01000005">
    <property type="protein sequence ID" value="PAB00711.1"/>
    <property type="molecule type" value="Genomic_DNA"/>
</dbReference>
<comment type="caution">
    <text evidence="2">The sequence shown here is derived from an EMBL/GenBank/DDBJ whole genome shotgun (WGS) entry which is preliminary data.</text>
</comment>
<evidence type="ECO:0000256" key="1">
    <source>
        <dbReference type="SAM" id="Phobius"/>
    </source>
</evidence>
<protein>
    <submittedName>
        <fullName evidence="2">Uncharacterized protein</fullName>
    </submittedName>
</protein>